<gene>
    <name evidence="1" type="ORF">V6575_08305</name>
</gene>
<dbReference type="RefSeq" id="WP_340273795.1">
    <property type="nucleotide sequence ID" value="NZ_JBAKIA010000004.1"/>
</dbReference>
<dbReference type="Proteomes" id="UP001385499">
    <property type="component" value="Unassembled WGS sequence"/>
</dbReference>
<dbReference type="InterPro" id="IPR005624">
    <property type="entry name" value="PduO/GlcC-like"/>
</dbReference>
<comment type="caution">
    <text evidence="1">The sequence shown here is derived from an EMBL/GenBank/DDBJ whole genome shotgun (WGS) entry which is preliminary data.</text>
</comment>
<dbReference type="PANTHER" id="PTHR34309:SF1">
    <property type="entry name" value="PROTEIN GLCG"/>
    <property type="match status" value="1"/>
</dbReference>
<dbReference type="Gene3D" id="3.30.450.150">
    <property type="entry name" value="Haem-degrading domain"/>
    <property type="match status" value="1"/>
</dbReference>
<dbReference type="Pfam" id="PF03928">
    <property type="entry name" value="HbpS-like"/>
    <property type="match status" value="1"/>
</dbReference>
<dbReference type="EMBL" id="JBAKIA010000004">
    <property type="protein sequence ID" value="MEJ8474089.1"/>
    <property type="molecule type" value="Genomic_DNA"/>
</dbReference>
<dbReference type="SUPFAM" id="SSF143744">
    <property type="entry name" value="GlcG-like"/>
    <property type="match status" value="1"/>
</dbReference>
<evidence type="ECO:0000313" key="2">
    <source>
        <dbReference type="Proteomes" id="UP001385499"/>
    </source>
</evidence>
<dbReference type="PANTHER" id="PTHR34309">
    <property type="entry name" value="SLR1406 PROTEIN"/>
    <property type="match status" value="1"/>
</dbReference>
<dbReference type="InterPro" id="IPR038084">
    <property type="entry name" value="PduO/GlcC-like_sf"/>
</dbReference>
<name>A0ABU8TIV3_9HYPH</name>
<protein>
    <submittedName>
        <fullName evidence="1">Heme-binding protein</fullName>
    </submittedName>
</protein>
<dbReference type="InterPro" id="IPR052517">
    <property type="entry name" value="GlcG_carb_metab_protein"/>
</dbReference>
<evidence type="ECO:0000313" key="1">
    <source>
        <dbReference type="EMBL" id="MEJ8474089.1"/>
    </source>
</evidence>
<proteinExistence type="predicted"/>
<organism evidence="1 2">
    <name type="scientific">Roseibium algae</name>
    <dbReference type="NCBI Taxonomy" id="3123038"/>
    <lineage>
        <taxon>Bacteria</taxon>
        <taxon>Pseudomonadati</taxon>
        <taxon>Pseudomonadota</taxon>
        <taxon>Alphaproteobacteria</taxon>
        <taxon>Hyphomicrobiales</taxon>
        <taxon>Stappiaceae</taxon>
        <taxon>Roseibium</taxon>
    </lineage>
</organism>
<reference evidence="1 2" key="1">
    <citation type="submission" date="2024-02" db="EMBL/GenBank/DDBJ databases">
        <title>Roseibium algae sp. nov., isolated from marine alga (Grateloupia sp.), showing potential in myo-inositol conversion.</title>
        <authorList>
            <person name="Wang Y."/>
        </authorList>
    </citation>
    <scope>NUCLEOTIDE SEQUENCE [LARGE SCALE GENOMIC DNA]</scope>
    <source>
        <strain evidence="1 2">H3510</strain>
    </source>
</reference>
<sequence>MSYFRETMELTHEAVLEMLRAAVASADELGQPQCIVIVDKSGEVLGSLRMTGSKYLSLLSARTKARTAASIGMESSKIPSEVAPLIAAATQDAVTGLDGGVPIYMKGILLGGIGVGSGSPDQDRTVAIDALRAVGAEIKANS</sequence>
<accession>A0ABU8TIV3</accession>
<keyword evidence="2" id="KW-1185">Reference proteome</keyword>